<dbReference type="STRING" id="225848.Sps_01594"/>
<dbReference type="Proteomes" id="UP000189545">
    <property type="component" value="Chromosome"/>
</dbReference>
<dbReference type="EMBL" id="CP014782">
    <property type="protein sequence ID" value="AQS36759.1"/>
    <property type="molecule type" value="Genomic_DNA"/>
</dbReference>
<dbReference type="RefSeq" id="WP_237158025.1">
    <property type="nucleotide sequence ID" value="NZ_CP014782.1"/>
</dbReference>
<keyword evidence="2 4" id="KW-0808">Transferase</keyword>
<dbReference type="Gene3D" id="1.20.970.10">
    <property type="entry name" value="Transferase, Pyrimidine Nucleoside Phosphorylase, Chain C"/>
    <property type="match status" value="1"/>
</dbReference>
<reference evidence="4 5" key="1">
    <citation type="submission" date="2016-03" db="EMBL/GenBank/DDBJ databases">
        <title>Complete genome sequence of Shewanella psychrophila WP2, a deep sea bacterium isolated from west Pacific sediment.</title>
        <authorList>
            <person name="Xu G."/>
            <person name="Jian H."/>
        </authorList>
    </citation>
    <scope>NUCLEOTIDE SEQUENCE [LARGE SCALE GENOMIC DNA]</scope>
    <source>
        <strain evidence="4 5">WP2</strain>
    </source>
</reference>
<accession>A0A1S6HMM4</accession>
<evidence type="ECO:0000256" key="2">
    <source>
        <dbReference type="ARBA" id="ARBA00022679"/>
    </source>
</evidence>
<dbReference type="AlphaFoldDB" id="A0A1S6HMM4"/>
<dbReference type="PANTHER" id="PTHR43285:SF4">
    <property type="entry name" value="TRANSFERASE"/>
    <property type="match status" value="1"/>
</dbReference>
<dbReference type="SUPFAM" id="SSF47648">
    <property type="entry name" value="Nucleoside phosphorylase/phosphoribosyltransferase N-terminal domain"/>
    <property type="match status" value="1"/>
</dbReference>
<dbReference type="InterPro" id="IPR035902">
    <property type="entry name" value="Nuc_phospho_transferase"/>
</dbReference>
<organism evidence="4 5">
    <name type="scientific">Shewanella psychrophila</name>
    <dbReference type="NCBI Taxonomy" id="225848"/>
    <lineage>
        <taxon>Bacteria</taxon>
        <taxon>Pseudomonadati</taxon>
        <taxon>Pseudomonadota</taxon>
        <taxon>Gammaproteobacteria</taxon>
        <taxon>Alteromonadales</taxon>
        <taxon>Shewanellaceae</taxon>
        <taxon>Shewanella</taxon>
    </lineage>
</organism>
<dbReference type="InterPro" id="IPR036320">
    <property type="entry name" value="Glycosyl_Trfase_fam3_N_dom_sf"/>
</dbReference>
<dbReference type="GO" id="GO:0004048">
    <property type="term" value="F:anthranilate phosphoribosyltransferase activity"/>
    <property type="evidence" value="ECO:0007669"/>
    <property type="project" value="InterPro"/>
</dbReference>
<protein>
    <submittedName>
        <fullName evidence="4">Glycosyl transferase family, a/b domain/Glycosyl transferase family, helical bundle domain</fullName>
    </submittedName>
</protein>
<dbReference type="SUPFAM" id="SSF52418">
    <property type="entry name" value="Nucleoside phosphorylase/phosphoribosyltransferase catalytic domain"/>
    <property type="match status" value="1"/>
</dbReference>
<gene>
    <name evidence="4" type="ORF">Sps_01594</name>
</gene>
<evidence type="ECO:0000313" key="4">
    <source>
        <dbReference type="EMBL" id="AQS36759.1"/>
    </source>
</evidence>
<evidence type="ECO:0000256" key="1">
    <source>
        <dbReference type="ARBA" id="ARBA00022676"/>
    </source>
</evidence>
<feature type="domain" description="Glycosyl transferase family 3 N-terminal" evidence="3">
    <location>
        <begin position="13"/>
        <end position="72"/>
    </location>
</feature>
<dbReference type="InterPro" id="IPR017459">
    <property type="entry name" value="Glycosyl_Trfase_fam3_N_dom"/>
</dbReference>
<keyword evidence="5" id="KW-1185">Reference proteome</keyword>
<dbReference type="KEGG" id="spsw:Sps_01594"/>
<dbReference type="Pfam" id="PF02885">
    <property type="entry name" value="Glycos_trans_3N"/>
    <property type="match status" value="1"/>
</dbReference>
<dbReference type="Gene3D" id="3.40.1030.10">
    <property type="entry name" value="Nucleoside phosphorylase/phosphoribosyltransferase catalytic domain"/>
    <property type="match status" value="1"/>
</dbReference>
<dbReference type="GO" id="GO:0005829">
    <property type="term" value="C:cytosol"/>
    <property type="evidence" value="ECO:0007669"/>
    <property type="project" value="TreeGrafter"/>
</dbReference>
<evidence type="ECO:0000259" key="3">
    <source>
        <dbReference type="Pfam" id="PF02885"/>
    </source>
</evidence>
<keyword evidence="1" id="KW-0328">Glycosyltransferase</keyword>
<sequence>MAANSMSKEYQALVKALGRGERGSRSLTLTESHFLIRGFSQGVGTKTQLAAALMLMRVRGETCEEVAGAALGLKSTISEQWSNLDVSIDWPCYAGKRELLPWLLLAAKVLASQGERVLLHGDPRSLSHRNHIADHVEGLNIPKASNPEEAQLALDAVGICYVDADSLSPLVAQFRELHQELGLRSLFQVAIRCTNPANAPVSLRSYFHPGLDKMHIKVAKLMAQTYLDTRHLDNSFHGSSHDKPDSGFDTKTDSTEVNHAEQAFALMGKVGIFKGVQGETEINPRISTELTITSRANSQVIHLPTRLEAFVGMNTLSSELALSSPQACLVLSQIWDQGETSDHQSGIHSKLSASVLTLAKLRQVAEASVISTLSAVYLLQGKYGNVSAAEYSADQAWRMR</sequence>
<evidence type="ECO:0000313" key="5">
    <source>
        <dbReference type="Proteomes" id="UP000189545"/>
    </source>
</evidence>
<proteinExistence type="predicted"/>
<dbReference type="GO" id="GO:0000162">
    <property type="term" value="P:L-tryptophan biosynthetic process"/>
    <property type="evidence" value="ECO:0007669"/>
    <property type="project" value="InterPro"/>
</dbReference>
<name>A0A1S6HMM4_9GAMM</name>
<dbReference type="PANTHER" id="PTHR43285">
    <property type="entry name" value="ANTHRANILATE PHOSPHORIBOSYLTRANSFERASE"/>
    <property type="match status" value="1"/>
</dbReference>
<dbReference type="InterPro" id="IPR005940">
    <property type="entry name" value="Anthranilate_Pribosyl_Tfrase"/>
</dbReference>